<evidence type="ECO:0000313" key="2">
    <source>
        <dbReference type="Proteomes" id="UP000016504"/>
    </source>
</evidence>
<comment type="caution">
    <text evidence="1">The sequence shown here is derived from an EMBL/GenBank/DDBJ whole genome shotgun (WGS) entry which is preliminary data.</text>
</comment>
<name>U1UN70_9PSED</name>
<evidence type="ECO:0000313" key="1">
    <source>
        <dbReference type="EMBL" id="ERH56502.1"/>
    </source>
</evidence>
<protein>
    <submittedName>
        <fullName evidence="1">Uncharacterized protein</fullName>
    </submittedName>
</protein>
<organism evidence="1 2">
    <name type="scientific">Pseudomonas simiae</name>
    <dbReference type="NCBI Taxonomy" id="321846"/>
    <lineage>
        <taxon>Bacteria</taxon>
        <taxon>Pseudomonadati</taxon>
        <taxon>Pseudomonadota</taxon>
        <taxon>Gammaproteobacteria</taxon>
        <taxon>Pseudomonadales</taxon>
        <taxon>Pseudomonadaceae</taxon>
        <taxon>Pseudomonas</taxon>
    </lineage>
</organism>
<dbReference type="EMBL" id="AVQG01000023">
    <property type="protein sequence ID" value="ERH56502.1"/>
    <property type="molecule type" value="Genomic_DNA"/>
</dbReference>
<dbReference type="AlphaFoldDB" id="U1UN70"/>
<dbReference type="Proteomes" id="UP000016504">
    <property type="component" value="Unassembled WGS sequence"/>
</dbReference>
<dbReference type="PATRIC" id="fig|1390371.3.peg.3442"/>
<gene>
    <name evidence="1" type="ORF">O204_04585</name>
</gene>
<dbReference type="RefSeq" id="WP_021492404.1">
    <property type="nucleotide sequence ID" value="NZ_AVQG01000023.1"/>
</dbReference>
<accession>U1UN70</accession>
<sequence>MTPVTPSKPTKAVRRPRCKQCQKQFRTTSTVKVFCTPACQQQATKVKRRVNRVERATNSAFLYHLAYEVERAGTLQILTGHTVESLVKLHAVYLLKLKANQYGQTRDFEISHVCPSRGHDSIGLYHAQNLVVAPAHLNRAHGTKYYGAGLSISRSALVSKHAVEKGAPRKQTVERIIAFLGADVVAELVKTAKIQTTRRHALTSWLHDRLDATDPEQRRYLDQLDSMTPQALAALKAKLEGKEGGAFQVKTTTYTPLAVLFLELQRHAQHRLELTQVLDTICTVVDRFSVQYIRRSVLNEAELQAVFDVLHGKPLESIRPVLTEFIERHTSIMDHGERIAAYAPIVFNVASQPQPAAKPAVVAPVIVHKLFRSFADELDGHIDDKPIPVLQAHTVTYEADPLPWG</sequence>
<reference evidence="1 2" key="1">
    <citation type="submission" date="2013-08" db="EMBL/GenBank/DDBJ databases">
        <title>Biodegradation of aromatic compounds in biofilm forming Pseudomonas isolated from sewage sludge.</title>
        <authorList>
            <person name="Qureshi A."/>
            <person name="Ghosh S."/>
            <person name="Khardenavis A.A."/>
            <person name="Kapley A."/>
            <person name="Purohit H.J."/>
        </authorList>
    </citation>
    <scope>NUCLEOTIDE SEQUENCE [LARGE SCALE GENOMIC DNA]</scope>
    <source>
        <strain evidence="1 2">EGD-AQ6</strain>
    </source>
</reference>
<proteinExistence type="predicted"/>